<evidence type="ECO:0000256" key="1">
    <source>
        <dbReference type="ARBA" id="ARBA00001968"/>
    </source>
</evidence>
<keyword evidence="4" id="KW-0540">Nuclease</keyword>
<accession>A0A7M7PV92</accession>
<comment type="cofactor">
    <cofactor evidence="1">
        <name>a divalent metal cation</name>
        <dbReference type="ChEBI" id="CHEBI:60240"/>
    </cofactor>
</comment>
<evidence type="ECO:0000313" key="10">
    <source>
        <dbReference type="Proteomes" id="UP000002358"/>
    </source>
</evidence>
<protein>
    <recommendedName>
        <fullName evidence="8">DDE Tnp4 domain-containing protein</fullName>
    </recommendedName>
</protein>
<organism evidence="9 10">
    <name type="scientific">Nasonia vitripennis</name>
    <name type="common">Parasitic wasp</name>
    <dbReference type="NCBI Taxonomy" id="7425"/>
    <lineage>
        <taxon>Eukaryota</taxon>
        <taxon>Metazoa</taxon>
        <taxon>Ecdysozoa</taxon>
        <taxon>Arthropoda</taxon>
        <taxon>Hexapoda</taxon>
        <taxon>Insecta</taxon>
        <taxon>Pterygota</taxon>
        <taxon>Neoptera</taxon>
        <taxon>Endopterygota</taxon>
        <taxon>Hymenoptera</taxon>
        <taxon>Apocrita</taxon>
        <taxon>Proctotrupomorpha</taxon>
        <taxon>Chalcidoidea</taxon>
        <taxon>Pteromalidae</taxon>
        <taxon>Pteromalinae</taxon>
        <taxon>Nasonia</taxon>
    </lineage>
</organism>
<dbReference type="KEGG" id="nvi:116415947"/>
<evidence type="ECO:0000256" key="5">
    <source>
        <dbReference type="ARBA" id="ARBA00022723"/>
    </source>
</evidence>
<dbReference type="GO" id="GO:0005634">
    <property type="term" value="C:nucleus"/>
    <property type="evidence" value="ECO:0007669"/>
    <property type="project" value="UniProtKB-SubCell"/>
</dbReference>
<dbReference type="GO" id="GO:0004518">
    <property type="term" value="F:nuclease activity"/>
    <property type="evidence" value="ECO:0007669"/>
    <property type="project" value="UniProtKB-KW"/>
</dbReference>
<dbReference type="Proteomes" id="UP000002358">
    <property type="component" value="Unassembled WGS sequence"/>
</dbReference>
<name>A0A7M7PV92_NASVI</name>
<dbReference type="EnsemblMetazoa" id="XM_031921713">
    <property type="protein sequence ID" value="XP_031777573"/>
    <property type="gene ID" value="LOC116415947"/>
</dbReference>
<dbReference type="InterPro" id="IPR045249">
    <property type="entry name" value="HARBI1-like"/>
</dbReference>
<keyword evidence="7" id="KW-0539">Nucleus</keyword>
<dbReference type="GO" id="GO:0016787">
    <property type="term" value="F:hydrolase activity"/>
    <property type="evidence" value="ECO:0007669"/>
    <property type="project" value="UniProtKB-KW"/>
</dbReference>
<dbReference type="RefSeq" id="XP_031777573.1">
    <property type="nucleotide sequence ID" value="XM_031921713.2"/>
</dbReference>
<dbReference type="InParanoid" id="A0A7M7PV92"/>
<reference evidence="9" key="1">
    <citation type="submission" date="2021-01" db="UniProtKB">
        <authorList>
            <consortium name="EnsemblMetazoa"/>
        </authorList>
    </citation>
    <scope>IDENTIFICATION</scope>
</reference>
<dbReference type="GO" id="GO:0046872">
    <property type="term" value="F:metal ion binding"/>
    <property type="evidence" value="ECO:0007669"/>
    <property type="project" value="UniProtKB-KW"/>
</dbReference>
<evidence type="ECO:0000256" key="7">
    <source>
        <dbReference type="ARBA" id="ARBA00023242"/>
    </source>
</evidence>
<evidence type="ECO:0000256" key="4">
    <source>
        <dbReference type="ARBA" id="ARBA00022722"/>
    </source>
</evidence>
<evidence type="ECO:0000256" key="3">
    <source>
        <dbReference type="ARBA" id="ARBA00006958"/>
    </source>
</evidence>
<keyword evidence="10" id="KW-1185">Reference proteome</keyword>
<comment type="similarity">
    <text evidence="3">Belongs to the HARBI1 family.</text>
</comment>
<sequence>MAEIDAFLLDIFNAEQEERVQRLNRFHQLRLERQQLRDVSNPFTLPAEFFRRYYRMPPHVVMRLIGLVENSLIRERSTAIPTHLSVLITLRFLAEGGLQKGFAQDFVHPVSQSTASQCIARVIDTINHLADDFIRFPGTEGQREHNSNRFQRTTRIPGIIGAVDGFMVTFYRPTINEEAFFNYRVGTSMNVQIIVDSDYNILNIRVCPGSNNDRFVWQFSEAKEYMEDLRADENFPNRYYIIGDSGYTPSRVLLTPDLNAAEGSPAHVYTLEHVRTRCIVERTIGILTNVWLVINRSRKLHYSPEAVVNIIHACAVLHNFRRRQGILDENDHNFQPAELRDDVNRRGRGEAAEYAAGIAERNHIITQHFM</sequence>
<dbReference type="PANTHER" id="PTHR22930:SF85">
    <property type="entry name" value="GH03217P-RELATED"/>
    <property type="match status" value="1"/>
</dbReference>
<proteinExistence type="inferred from homology"/>
<dbReference type="InterPro" id="IPR027806">
    <property type="entry name" value="HARBI1_dom"/>
</dbReference>
<evidence type="ECO:0000256" key="6">
    <source>
        <dbReference type="ARBA" id="ARBA00022801"/>
    </source>
</evidence>
<dbReference type="GeneID" id="116415947"/>
<dbReference type="PANTHER" id="PTHR22930">
    <property type="match status" value="1"/>
</dbReference>
<dbReference type="AlphaFoldDB" id="A0A7M7PV92"/>
<keyword evidence="5" id="KW-0479">Metal-binding</keyword>
<keyword evidence="6" id="KW-0378">Hydrolase</keyword>
<dbReference type="OrthoDB" id="7551581at2759"/>
<evidence type="ECO:0000313" key="9">
    <source>
        <dbReference type="EnsemblMetazoa" id="XP_031777573"/>
    </source>
</evidence>
<evidence type="ECO:0000259" key="8">
    <source>
        <dbReference type="Pfam" id="PF13359"/>
    </source>
</evidence>
<evidence type="ECO:0000256" key="2">
    <source>
        <dbReference type="ARBA" id="ARBA00004123"/>
    </source>
</evidence>
<dbReference type="Pfam" id="PF13359">
    <property type="entry name" value="DDE_Tnp_4"/>
    <property type="match status" value="1"/>
</dbReference>
<feature type="domain" description="DDE Tnp4" evidence="8">
    <location>
        <begin position="163"/>
        <end position="319"/>
    </location>
</feature>
<comment type="subcellular location">
    <subcellularLocation>
        <location evidence="2">Nucleus</location>
    </subcellularLocation>
</comment>